<feature type="transmembrane region" description="Helical" evidence="7">
    <location>
        <begin position="466"/>
        <end position="485"/>
    </location>
</feature>
<dbReference type="Pfam" id="PF19055">
    <property type="entry name" value="ABC2_membrane_7"/>
    <property type="match status" value="1"/>
</dbReference>
<accession>A0A0D2LXZ3</accession>
<dbReference type="Gene3D" id="3.40.50.300">
    <property type="entry name" value="P-loop containing nucleotide triphosphate hydrolases"/>
    <property type="match status" value="1"/>
</dbReference>
<reference evidence="11 12" key="1">
    <citation type="journal article" date="2013" name="BMC Genomics">
        <title>Reconstruction of the lipid metabolism for the microalga Monoraphidium neglectum from its genome sequence reveals characteristics suitable for biofuel production.</title>
        <authorList>
            <person name="Bogen C."/>
            <person name="Al-Dilaimi A."/>
            <person name="Albersmeier A."/>
            <person name="Wichmann J."/>
            <person name="Grundmann M."/>
            <person name="Rupp O."/>
            <person name="Lauersen K.J."/>
            <person name="Blifernez-Klassen O."/>
            <person name="Kalinowski J."/>
            <person name="Goesmann A."/>
            <person name="Mussgnug J.H."/>
            <person name="Kruse O."/>
        </authorList>
    </citation>
    <scope>NUCLEOTIDE SEQUENCE [LARGE SCALE GENOMIC DNA]</scope>
    <source>
        <strain evidence="11 12">SAG 48.87</strain>
    </source>
</reference>
<dbReference type="PANTHER" id="PTHR48041:SF125">
    <property type="entry name" value="ABC TRANSPORTER G FAMILY"/>
    <property type="match status" value="1"/>
</dbReference>
<dbReference type="OrthoDB" id="566375at2759"/>
<feature type="transmembrane region" description="Helical" evidence="7">
    <location>
        <begin position="537"/>
        <end position="563"/>
    </location>
</feature>
<organism evidence="11 12">
    <name type="scientific">Monoraphidium neglectum</name>
    <dbReference type="NCBI Taxonomy" id="145388"/>
    <lineage>
        <taxon>Eukaryota</taxon>
        <taxon>Viridiplantae</taxon>
        <taxon>Chlorophyta</taxon>
        <taxon>core chlorophytes</taxon>
        <taxon>Chlorophyceae</taxon>
        <taxon>CS clade</taxon>
        <taxon>Sphaeropleales</taxon>
        <taxon>Selenastraceae</taxon>
        <taxon>Monoraphidium</taxon>
    </lineage>
</organism>
<feature type="transmembrane region" description="Helical" evidence="7">
    <location>
        <begin position="430"/>
        <end position="446"/>
    </location>
</feature>
<feature type="region of interest" description="Disordered" evidence="6">
    <location>
        <begin position="306"/>
        <end position="325"/>
    </location>
</feature>
<feature type="transmembrane region" description="Helical" evidence="7">
    <location>
        <begin position="668"/>
        <end position="690"/>
    </location>
</feature>
<dbReference type="InterPro" id="IPR043926">
    <property type="entry name" value="ABCG_dom"/>
</dbReference>
<dbReference type="InterPro" id="IPR003439">
    <property type="entry name" value="ABC_transporter-like_ATP-bd"/>
</dbReference>
<feature type="transmembrane region" description="Helical" evidence="7">
    <location>
        <begin position="506"/>
        <end position="531"/>
    </location>
</feature>
<dbReference type="Proteomes" id="UP000054498">
    <property type="component" value="Unassembled WGS sequence"/>
</dbReference>
<dbReference type="SUPFAM" id="SSF52540">
    <property type="entry name" value="P-loop containing nucleoside triphosphate hydrolases"/>
    <property type="match status" value="1"/>
</dbReference>
<dbReference type="GO" id="GO:0140359">
    <property type="term" value="F:ABC-type transporter activity"/>
    <property type="evidence" value="ECO:0007669"/>
    <property type="project" value="InterPro"/>
</dbReference>
<feature type="domain" description="ABC transporter family G" evidence="10">
    <location>
        <begin position="145"/>
        <end position="204"/>
    </location>
</feature>
<evidence type="ECO:0000256" key="7">
    <source>
        <dbReference type="SAM" id="Phobius"/>
    </source>
</evidence>
<evidence type="ECO:0000259" key="8">
    <source>
        <dbReference type="Pfam" id="PF00005"/>
    </source>
</evidence>
<evidence type="ECO:0000259" key="10">
    <source>
        <dbReference type="Pfam" id="PF19055"/>
    </source>
</evidence>
<name>A0A0D2LXZ3_9CHLO</name>
<sequence>MTAAQRRERVDEVITALGLGKCRDTLIGGYFRRGISGGERKRVSIGHELLINPAIMMLDEPTSGLDSTTSPRELLVPVPAAPGILPAVATWISSRREARFSLSLVILTLANLGYHPALAPCQALHLLQLLQELAAGGRSIATTIHQPSSRLYQKLDKLMLLADGHVVYYGGASSVLSWFSALGFECPFGVNVADFLLDLAQGEVAGGRDGGDSDDTGADARDAKGGKGAGVGGALTGPAAVTALWASYEEFQRTHRQGFTRAEQLRDLTLVRTPALPSTKGHAAAAHTNGNGVAKPLERASIEGAAEHEAHEAVNGRPHSRLGSATGGSIKALSSLFSRRGGAASHANDAASDDEDEGPPAREITRVFSKSESLRAADVESGCGGAAARKVATLTGMRDRGGASYWMQLKVLTLRQLKVRRFESLSGQRFSQLFIIAVLTGLFWWQRGAGPKGNSLLAASDVVGLIFFELLFPAFQALFSALFLFPSEFKMLLKERSSGMYRVSAFYASTVAADLPMDTVLPVLFCLVIYFMGGLRLAAWAFFANIATMVLVTLVAQSWGLLLGAVFMNPKTAQTVASIGMLTFMLVGGFYVRDVPVWVAWFKYLSFVYWGFNILLHVEMSGRTYVDCGERAAAAAQAAGERVTLVPCEPVRDLRAALSLPQSPDASVALDVGVLLAMLFALRFFIYVALRKKTKAS</sequence>
<keyword evidence="2" id="KW-0813">Transport</keyword>
<dbReference type="Pfam" id="PF01061">
    <property type="entry name" value="ABC2_membrane"/>
    <property type="match status" value="1"/>
</dbReference>
<evidence type="ECO:0000256" key="5">
    <source>
        <dbReference type="ARBA" id="ARBA00023136"/>
    </source>
</evidence>
<keyword evidence="3 7" id="KW-0812">Transmembrane</keyword>
<dbReference type="GO" id="GO:0016020">
    <property type="term" value="C:membrane"/>
    <property type="evidence" value="ECO:0007669"/>
    <property type="project" value="UniProtKB-SubCell"/>
</dbReference>
<dbReference type="InterPro" id="IPR027417">
    <property type="entry name" value="P-loop_NTPase"/>
</dbReference>
<dbReference type="EMBL" id="KK103079">
    <property type="protein sequence ID" value="KIY96279.1"/>
    <property type="molecule type" value="Genomic_DNA"/>
</dbReference>
<dbReference type="GO" id="GO:0005524">
    <property type="term" value="F:ATP binding"/>
    <property type="evidence" value="ECO:0007669"/>
    <property type="project" value="InterPro"/>
</dbReference>
<evidence type="ECO:0000256" key="3">
    <source>
        <dbReference type="ARBA" id="ARBA00022692"/>
    </source>
</evidence>
<keyword evidence="5 7" id="KW-0472">Membrane</keyword>
<keyword evidence="4 7" id="KW-1133">Transmembrane helix</keyword>
<feature type="domain" description="ABC-2 type transporter transmembrane" evidence="9">
    <location>
        <begin position="408"/>
        <end position="619"/>
    </location>
</feature>
<gene>
    <name evidence="11" type="ORF">MNEG_11683</name>
</gene>
<feature type="domain" description="ABC transporter" evidence="8">
    <location>
        <begin position="6"/>
        <end position="63"/>
    </location>
</feature>
<evidence type="ECO:0000256" key="1">
    <source>
        <dbReference type="ARBA" id="ARBA00004141"/>
    </source>
</evidence>
<feature type="region of interest" description="Disordered" evidence="6">
    <location>
        <begin position="206"/>
        <end position="232"/>
    </location>
</feature>
<evidence type="ECO:0000313" key="12">
    <source>
        <dbReference type="Proteomes" id="UP000054498"/>
    </source>
</evidence>
<dbReference type="InterPro" id="IPR013525">
    <property type="entry name" value="ABC2_TM"/>
</dbReference>
<dbReference type="STRING" id="145388.A0A0D2LXZ3"/>
<comment type="subcellular location">
    <subcellularLocation>
        <location evidence="1">Membrane</location>
        <topology evidence="1">Multi-pass membrane protein</topology>
    </subcellularLocation>
</comment>
<feature type="transmembrane region" description="Helical" evidence="7">
    <location>
        <begin position="575"/>
        <end position="592"/>
    </location>
</feature>
<keyword evidence="12" id="KW-1185">Reference proteome</keyword>
<evidence type="ECO:0000313" key="11">
    <source>
        <dbReference type="EMBL" id="KIY96279.1"/>
    </source>
</evidence>
<dbReference type="GO" id="GO:0016887">
    <property type="term" value="F:ATP hydrolysis activity"/>
    <property type="evidence" value="ECO:0007669"/>
    <property type="project" value="InterPro"/>
</dbReference>
<dbReference type="RefSeq" id="XP_013895299.1">
    <property type="nucleotide sequence ID" value="XM_014039845.1"/>
</dbReference>
<dbReference type="KEGG" id="mng:MNEG_11683"/>
<proteinExistence type="predicted"/>
<evidence type="ECO:0000259" key="9">
    <source>
        <dbReference type="Pfam" id="PF01061"/>
    </source>
</evidence>
<dbReference type="PANTHER" id="PTHR48041">
    <property type="entry name" value="ABC TRANSPORTER G FAMILY MEMBER 28"/>
    <property type="match status" value="1"/>
</dbReference>
<evidence type="ECO:0000256" key="6">
    <source>
        <dbReference type="SAM" id="MobiDB-lite"/>
    </source>
</evidence>
<evidence type="ECO:0000256" key="2">
    <source>
        <dbReference type="ARBA" id="ARBA00022448"/>
    </source>
</evidence>
<protein>
    <submittedName>
        <fullName evidence="11">Uncharacterized protein</fullName>
    </submittedName>
</protein>
<dbReference type="Pfam" id="PF00005">
    <property type="entry name" value="ABC_tran"/>
    <property type="match status" value="1"/>
</dbReference>
<dbReference type="GeneID" id="25728970"/>
<evidence type="ECO:0000256" key="4">
    <source>
        <dbReference type="ARBA" id="ARBA00022989"/>
    </source>
</evidence>
<dbReference type="InterPro" id="IPR050352">
    <property type="entry name" value="ABCG_transporters"/>
</dbReference>
<dbReference type="AlphaFoldDB" id="A0A0D2LXZ3"/>